<protein>
    <submittedName>
        <fullName evidence="7">D-3-phosphoglycerate dehydrogenase</fullName>
    </submittedName>
</protein>
<dbReference type="InterPro" id="IPR029753">
    <property type="entry name" value="D-isomer_DH_CS"/>
</dbReference>
<evidence type="ECO:0000256" key="3">
    <source>
        <dbReference type="ARBA" id="ARBA00023027"/>
    </source>
</evidence>
<evidence type="ECO:0000313" key="7">
    <source>
        <dbReference type="EMBL" id="SEA52925.1"/>
    </source>
</evidence>
<keyword evidence="2 4" id="KW-0560">Oxidoreductase</keyword>
<dbReference type="GO" id="GO:0051287">
    <property type="term" value="F:NAD binding"/>
    <property type="evidence" value="ECO:0007669"/>
    <property type="project" value="InterPro"/>
</dbReference>
<dbReference type="FunFam" id="3.40.50.720:FF:000203">
    <property type="entry name" value="D-3-phosphoglycerate dehydrogenase (SerA)"/>
    <property type="match status" value="1"/>
</dbReference>
<dbReference type="InterPro" id="IPR006140">
    <property type="entry name" value="D-isomer_DH_NAD-bd"/>
</dbReference>
<gene>
    <name evidence="7" type="ORF">SAMN05421875_11642</name>
</gene>
<evidence type="ECO:0000256" key="4">
    <source>
        <dbReference type="RuleBase" id="RU003719"/>
    </source>
</evidence>
<dbReference type="SUPFAM" id="SSF51735">
    <property type="entry name" value="NAD(P)-binding Rossmann-fold domains"/>
    <property type="match status" value="1"/>
</dbReference>
<evidence type="ECO:0000259" key="5">
    <source>
        <dbReference type="Pfam" id="PF00389"/>
    </source>
</evidence>
<dbReference type="Pfam" id="PF02826">
    <property type="entry name" value="2-Hacid_dh_C"/>
    <property type="match status" value="1"/>
</dbReference>
<dbReference type="EMBL" id="FNQJ01000016">
    <property type="protein sequence ID" value="SEA52925.1"/>
    <property type="molecule type" value="Genomic_DNA"/>
</dbReference>
<dbReference type="STRING" id="592050.SAMN05421875_11642"/>
<organism evidence="7 8">
    <name type="scientific">Acidovorax soli</name>
    <dbReference type="NCBI Taxonomy" id="592050"/>
    <lineage>
        <taxon>Bacteria</taxon>
        <taxon>Pseudomonadati</taxon>
        <taxon>Pseudomonadota</taxon>
        <taxon>Betaproteobacteria</taxon>
        <taxon>Burkholderiales</taxon>
        <taxon>Comamonadaceae</taxon>
        <taxon>Acidovorax</taxon>
    </lineage>
</organism>
<accession>A0A1H4BXJ3</accession>
<dbReference type="AlphaFoldDB" id="A0A1H4BXJ3"/>
<dbReference type="InterPro" id="IPR036291">
    <property type="entry name" value="NAD(P)-bd_dom_sf"/>
</dbReference>
<reference evidence="8" key="1">
    <citation type="submission" date="2016-10" db="EMBL/GenBank/DDBJ databases">
        <authorList>
            <person name="Varghese N."/>
            <person name="Submissions S."/>
        </authorList>
    </citation>
    <scope>NUCLEOTIDE SEQUENCE [LARGE SCALE GENOMIC DNA]</scope>
    <source>
        <strain evidence="8">DSM 25157</strain>
    </source>
</reference>
<dbReference type="InterPro" id="IPR050223">
    <property type="entry name" value="D-isomer_2-hydroxyacid_DH"/>
</dbReference>
<dbReference type="GO" id="GO:0016618">
    <property type="term" value="F:hydroxypyruvate reductase [NAD(P)H] activity"/>
    <property type="evidence" value="ECO:0007669"/>
    <property type="project" value="TreeGrafter"/>
</dbReference>
<dbReference type="GO" id="GO:0005829">
    <property type="term" value="C:cytosol"/>
    <property type="evidence" value="ECO:0007669"/>
    <property type="project" value="TreeGrafter"/>
</dbReference>
<name>A0A1H4BXJ3_9BURK</name>
<dbReference type="PANTHER" id="PTHR10996">
    <property type="entry name" value="2-HYDROXYACID DEHYDROGENASE-RELATED"/>
    <property type="match status" value="1"/>
</dbReference>
<feature type="domain" description="D-isomer specific 2-hydroxyacid dehydrogenase catalytic" evidence="5">
    <location>
        <begin position="9"/>
        <end position="310"/>
    </location>
</feature>
<comment type="similarity">
    <text evidence="1 4">Belongs to the D-isomer specific 2-hydroxyacid dehydrogenase family.</text>
</comment>
<dbReference type="Pfam" id="PF00389">
    <property type="entry name" value="2-Hacid_dh"/>
    <property type="match status" value="1"/>
</dbReference>
<dbReference type="GO" id="GO:0030267">
    <property type="term" value="F:glyoxylate reductase (NADPH) activity"/>
    <property type="evidence" value="ECO:0007669"/>
    <property type="project" value="TreeGrafter"/>
</dbReference>
<evidence type="ECO:0000256" key="1">
    <source>
        <dbReference type="ARBA" id="ARBA00005854"/>
    </source>
</evidence>
<dbReference type="InterPro" id="IPR006139">
    <property type="entry name" value="D-isomer_2_OHA_DH_cat_dom"/>
</dbReference>
<dbReference type="PANTHER" id="PTHR10996:SF178">
    <property type="entry name" value="2-HYDROXYACID DEHYDROGENASE YGL185C-RELATED"/>
    <property type="match status" value="1"/>
</dbReference>
<dbReference type="RefSeq" id="WP_092698788.1">
    <property type="nucleotide sequence ID" value="NZ_CAXIQL010000092.1"/>
</dbReference>
<evidence type="ECO:0000259" key="6">
    <source>
        <dbReference type="Pfam" id="PF02826"/>
    </source>
</evidence>
<evidence type="ECO:0000256" key="2">
    <source>
        <dbReference type="ARBA" id="ARBA00023002"/>
    </source>
</evidence>
<dbReference type="GeneID" id="34232170"/>
<dbReference type="SUPFAM" id="SSF52283">
    <property type="entry name" value="Formate/glycerate dehydrogenase catalytic domain-like"/>
    <property type="match status" value="1"/>
</dbReference>
<dbReference type="Proteomes" id="UP000199002">
    <property type="component" value="Unassembled WGS sequence"/>
</dbReference>
<keyword evidence="8" id="KW-1185">Reference proteome</keyword>
<evidence type="ECO:0000313" key="8">
    <source>
        <dbReference type="Proteomes" id="UP000199002"/>
    </source>
</evidence>
<feature type="domain" description="D-isomer specific 2-hydroxyacid dehydrogenase NAD-binding" evidence="6">
    <location>
        <begin position="115"/>
        <end position="285"/>
    </location>
</feature>
<dbReference type="Gene3D" id="3.40.50.720">
    <property type="entry name" value="NAD(P)-binding Rossmann-like Domain"/>
    <property type="match status" value="2"/>
</dbReference>
<keyword evidence="3" id="KW-0520">NAD</keyword>
<dbReference type="PROSITE" id="PS00671">
    <property type="entry name" value="D_2_HYDROXYACID_DH_3"/>
    <property type="match status" value="1"/>
</dbReference>
<proteinExistence type="inferred from homology"/>
<sequence>MSQATFHVLVTAAHWAPEAQALVQAAGGQIHFMAEPITEDHLIARLLETGAQVLLVRGIKPVSQRVLQAAPALRLVAKNGAGVDGIDLEAARARGVAVAVAPGANARAVAEHAAALMLALARQLPLLDRMVRAGQWAPSAWQGRDFRDATVGIIGYGAIGRGTAQLTAALGARVLVLRPHGQADGFATEPDLHQLLPQVNILSLHCPLTERTRGLIGARELALLPQGSLLINTARGPVVDEAALVEALRSGHLEGAGLDTFDTEPLPATHPLAQLPNALLTPHVAGVTRGASLQVSTITARNIVDHLTGPGAPAQHRMA</sequence>